<sequence length="468" mass="52618">GYGTTSLSFFYRNSSFQTIRYELNSAMTLQRAATRSMTSLHRNSLPIPDELAVEIFSRLPSKDIARCRCACKLWSSMLLREDFTDLFLTKSSARPQLLFACQDHNHNYIFFSSSPHPEKEENSSYVVVAANHNLARFPSSSYKLFGFTNGFCYGARPRSRKPVICNPSTGQSLTLPRLKSRKWFGVVERRGQDSPLVNNYLGYDPVSKEFKVLSMERSKISAKHQVLTLGIKKLSWRLVQCTTAHYSSNKWISISGVIYYAASANRSSANSMVACFDMRVEKFSFVNFGRTMHDSTTLVNYNGKLGLLMSGDAPGENISTTSKSFQLWVLQDAEWSKHVYILPPSWNDVVTKTMCFAGIIVGTNEIVLAPSLQNVPSYVIYFNVERNTITKVGIQGMEAFQDIQKKYSLRVKSAESNRQARGVEGIIIIEPCRIGERHGVVELFSQYLNLGDGISSGSSQVRLFLASI</sequence>
<organism evidence="2 3">
    <name type="scientific">Brassica napus</name>
    <name type="common">Rape</name>
    <dbReference type="NCBI Taxonomy" id="3708"/>
    <lineage>
        <taxon>Eukaryota</taxon>
        <taxon>Viridiplantae</taxon>
        <taxon>Streptophyta</taxon>
        <taxon>Embryophyta</taxon>
        <taxon>Tracheophyta</taxon>
        <taxon>Spermatophyta</taxon>
        <taxon>Magnoliopsida</taxon>
        <taxon>eudicotyledons</taxon>
        <taxon>Gunneridae</taxon>
        <taxon>Pentapetalae</taxon>
        <taxon>rosids</taxon>
        <taxon>malvids</taxon>
        <taxon>Brassicales</taxon>
        <taxon>Brassicaceae</taxon>
        <taxon>Brassiceae</taxon>
        <taxon>Brassica</taxon>
    </lineage>
</organism>
<evidence type="ECO:0000259" key="1">
    <source>
        <dbReference type="SMART" id="SM00256"/>
    </source>
</evidence>
<feature type="domain" description="F-box" evidence="1">
    <location>
        <begin position="47"/>
        <end position="87"/>
    </location>
</feature>
<feature type="non-terminal residue" evidence="2">
    <location>
        <position position="1"/>
    </location>
</feature>
<reference evidence="2 3" key="1">
    <citation type="submission" date="2021-05" db="EMBL/GenBank/DDBJ databases">
        <title>Genome Assembly of Synthetic Allotetraploid Brassica napus Reveals Homoeologous Exchanges between Subgenomes.</title>
        <authorList>
            <person name="Davis J.T."/>
        </authorList>
    </citation>
    <scope>NUCLEOTIDE SEQUENCE [LARGE SCALE GENOMIC DNA]</scope>
    <source>
        <strain evidence="3">cv. Da-Ae</strain>
        <tissue evidence="2">Seedling</tissue>
    </source>
</reference>
<dbReference type="SUPFAM" id="SSF81383">
    <property type="entry name" value="F-box domain"/>
    <property type="match status" value="1"/>
</dbReference>
<dbReference type="Pfam" id="PF12937">
    <property type="entry name" value="F-box-like"/>
    <property type="match status" value="1"/>
</dbReference>
<proteinExistence type="predicted"/>
<dbReference type="InterPro" id="IPR036047">
    <property type="entry name" value="F-box-like_dom_sf"/>
</dbReference>
<keyword evidence="3" id="KW-1185">Reference proteome</keyword>
<dbReference type="NCBIfam" id="TIGR01640">
    <property type="entry name" value="F_box_assoc_1"/>
    <property type="match status" value="1"/>
</dbReference>
<dbReference type="Gene3D" id="1.20.1280.50">
    <property type="match status" value="1"/>
</dbReference>
<dbReference type="Proteomes" id="UP000824890">
    <property type="component" value="Unassembled WGS sequence"/>
</dbReference>
<dbReference type="SMART" id="SM00256">
    <property type="entry name" value="FBOX"/>
    <property type="match status" value="1"/>
</dbReference>
<dbReference type="InterPro" id="IPR001810">
    <property type="entry name" value="F-box_dom"/>
</dbReference>
<gene>
    <name evidence="2" type="ORF">HID58_019528</name>
</gene>
<dbReference type="EMBL" id="JAGKQM010000005">
    <property type="protein sequence ID" value="KAH0927272.1"/>
    <property type="molecule type" value="Genomic_DNA"/>
</dbReference>
<dbReference type="InterPro" id="IPR013187">
    <property type="entry name" value="F-box-assoc_dom_typ3"/>
</dbReference>
<comment type="caution">
    <text evidence="2">The sequence shown here is derived from an EMBL/GenBank/DDBJ whole genome shotgun (WGS) entry which is preliminary data.</text>
</comment>
<evidence type="ECO:0000313" key="3">
    <source>
        <dbReference type="Proteomes" id="UP000824890"/>
    </source>
</evidence>
<accession>A0ABQ8DD42</accession>
<dbReference type="PANTHER" id="PTHR31111">
    <property type="entry name" value="BNAA05G37150D PROTEIN-RELATED"/>
    <property type="match status" value="1"/>
</dbReference>
<name>A0ABQ8DD42_BRANA</name>
<dbReference type="Pfam" id="PF08268">
    <property type="entry name" value="FBA_3"/>
    <property type="match status" value="1"/>
</dbReference>
<evidence type="ECO:0000313" key="2">
    <source>
        <dbReference type="EMBL" id="KAH0927272.1"/>
    </source>
</evidence>
<dbReference type="PANTHER" id="PTHR31111:SF31">
    <property type="entry name" value="F-BOX DOMAIN-CONTAINING PROTEIN"/>
    <property type="match status" value="1"/>
</dbReference>
<dbReference type="InterPro" id="IPR017451">
    <property type="entry name" value="F-box-assoc_interact_dom"/>
</dbReference>
<protein>
    <recommendedName>
        <fullName evidence="1">F-box domain-containing protein</fullName>
    </recommendedName>
</protein>